<evidence type="ECO:0000256" key="1">
    <source>
        <dbReference type="ARBA" id="ARBA00004651"/>
    </source>
</evidence>
<dbReference type="SUPFAM" id="SSF161098">
    <property type="entry name" value="MetI-like"/>
    <property type="match status" value="2"/>
</dbReference>
<feature type="transmembrane region" description="Helical" evidence="5">
    <location>
        <begin position="385"/>
        <end position="408"/>
    </location>
</feature>
<dbReference type="CDD" id="cd06261">
    <property type="entry name" value="TM_PBP2"/>
    <property type="match status" value="2"/>
</dbReference>
<feature type="transmembrane region" description="Helical" evidence="5">
    <location>
        <begin position="414"/>
        <end position="433"/>
    </location>
</feature>
<keyword evidence="8" id="KW-1185">Reference proteome</keyword>
<dbReference type="PANTHER" id="PTHR43496">
    <property type="entry name" value="PROTEIN LPLB"/>
    <property type="match status" value="1"/>
</dbReference>
<dbReference type="PROSITE" id="PS50928">
    <property type="entry name" value="ABC_TM1"/>
    <property type="match status" value="2"/>
</dbReference>
<dbReference type="PANTHER" id="PTHR43496:SF1">
    <property type="entry name" value="POLYGALACTURONAN_RHAMNOGALACTURONAN TRANSPORT SYSTEM PERMEASE PROTEIN YTEP"/>
    <property type="match status" value="1"/>
</dbReference>
<proteinExistence type="inferred from homology"/>
<feature type="transmembrane region" description="Helical" evidence="5">
    <location>
        <begin position="520"/>
        <end position="542"/>
    </location>
</feature>
<gene>
    <name evidence="7" type="ORF">SAMN05192579_102237</name>
</gene>
<evidence type="ECO:0000259" key="6">
    <source>
        <dbReference type="PROSITE" id="PS50928"/>
    </source>
</evidence>
<dbReference type="Proteomes" id="UP000198725">
    <property type="component" value="Unassembled WGS sequence"/>
</dbReference>
<feature type="transmembrane region" description="Helical" evidence="5">
    <location>
        <begin position="208"/>
        <end position="232"/>
    </location>
</feature>
<dbReference type="AlphaFoldDB" id="A0A1I3Z6N3"/>
<evidence type="ECO:0000256" key="3">
    <source>
        <dbReference type="ARBA" id="ARBA00022989"/>
    </source>
</evidence>
<feature type="transmembrane region" description="Helical" evidence="5">
    <location>
        <begin position="305"/>
        <end position="330"/>
    </location>
</feature>
<dbReference type="GO" id="GO:0005886">
    <property type="term" value="C:plasma membrane"/>
    <property type="evidence" value="ECO:0007669"/>
    <property type="project" value="UniProtKB-SubCell"/>
</dbReference>
<evidence type="ECO:0000313" key="7">
    <source>
        <dbReference type="EMBL" id="SFK39748.1"/>
    </source>
</evidence>
<dbReference type="EMBL" id="FOSR01000002">
    <property type="protein sequence ID" value="SFK39748.1"/>
    <property type="molecule type" value="Genomic_DNA"/>
</dbReference>
<dbReference type="Pfam" id="PF00528">
    <property type="entry name" value="BPD_transp_1"/>
    <property type="match status" value="1"/>
</dbReference>
<name>A0A1I3Z6N3_9GAMM</name>
<keyword evidence="3 5" id="KW-1133">Transmembrane helix</keyword>
<feature type="transmembrane region" description="Helical" evidence="5">
    <location>
        <begin position="21"/>
        <end position="43"/>
    </location>
</feature>
<dbReference type="InterPro" id="IPR000515">
    <property type="entry name" value="MetI-like"/>
</dbReference>
<keyword evidence="5" id="KW-0813">Transport</keyword>
<comment type="similarity">
    <text evidence="5">Belongs to the binding-protein-dependent transport system permease family.</text>
</comment>
<feature type="transmembrane region" description="Helical" evidence="5">
    <location>
        <begin position="74"/>
        <end position="97"/>
    </location>
</feature>
<feature type="transmembrane region" description="Helical" evidence="5">
    <location>
        <begin position="350"/>
        <end position="373"/>
    </location>
</feature>
<evidence type="ECO:0000313" key="8">
    <source>
        <dbReference type="Proteomes" id="UP000198725"/>
    </source>
</evidence>
<evidence type="ECO:0000256" key="2">
    <source>
        <dbReference type="ARBA" id="ARBA00022692"/>
    </source>
</evidence>
<feature type="transmembrane region" description="Helical" evidence="5">
    <location>
        <begin position="153"/>
        <end position="177"/>
    </location>
</feature>
<evidence type="ECO:0000256" key="4">
    <source>
        <dbReference type="ARBA" id="ARBA00023136"/>
    </source>
</evidence>
<reference evidence="8" key="1">
    <citation type="submission" date="2016-10" db="EMBL/GenBank/DDBJ databases">
        <authorList>
            <person name="Varghese N."/>
            <person name="Submissions S."/>
        </authorList>
    </citation>
    <scope>NUCLEOTIDE SEQUENCE [LARGE SCALE GENOMIC DNA]</scope>
    <source>
        <strain evidence="8">MO64</strain>
    </source>
</reference>
<protein>
    <submittedName>
        <fullName evidence="7">Iron(III) transport system permease protein</fullName>
    </submittedName>
</protein>
<organism evidence="7 8">
    <name type="scientific">Rhodanobacter glycinis</name>
    <dbReference type="NCBI Taxonomy" id="582702"/>
    <lineage>
        <taxon>Bacteria</taxon>
        <taxon>Pseudomonadati</taxon>
        <taxon>Pseudomonadota</taxon>
        <taxon>Gammaproteobacteria</taxon>
        <taxon>Lysobacterales</taxon>
        <taxon>Rhodanobacteraceae</taxon>
        <taxon>Rhodanobacter</taxon>
    </lineage>
</organism>
<sequence>MGGRMNRAVRTNHPGVPGDRLLAWTFIGLPVLGLLLFFGYPLIVIGLRSFLGQGDVLSLAHYRRLWTDPGLPRVMLHTLWVSGTTMLLTTVAALAIAMALHRSRMKGKWLVRGVLILPLLAPSLVQGLGLIFLFGRNGLVHRLTGLPTDIYGFASLVAADVLYALPQAVLIISVALVRTDRRYYDAAESMGASAWRQFIDITLPQAKLGLLSAAFVVFTITITDFGNAMVVGGSYRVLASEIYNQVSGQMDFGMGATIGMVLLLPAILSLYIEHVASRQHNGSEHALPSEAPPGRGRDAALSMTCIGLLLPVAVVLATVFYASFVKLWPYDFSLTLAHYHTNLPDGYTPILTSLKISIAVAIFGTLLLFMLAIGMRRLSPALARIVAFLAMMPAAVPGMIIGIGYVLAFNHGPLSHWLYGSLAIVALCNFYHYHTQGFLTISTGLRTVPAALEDATTCLGGGPLQSTRDAVLPFVAPALVSTFFLLFMQSMVTLSAVTFLVTPELNLASVSVMQLNENGFISQAAAYSACIVAVVAVALGLMRLSTARIGIYLQQRGKLHVA</sequence>
<feature type="domain" description="ABC transmembrane type-1" evidence="6">
    <location>
        <begin position="350"/>
        <end position="543"/>
    </location>
</feature>
<comment type="subcellular location">
    <subcellularLocation>
        <location evidence="1 5">Cell membrane</location>
        <topology evidence="1 5">Multi-pass membrane protein</topology>
    </subcellularLocation>
</comment>
<feature type="transmembrane region" description="Helical" evidence="5">
    <location>
        <begin position="109"/>
        <end position="133"/>
    </location>
</feature>
<dbReference type="InterPro" id="IPR035906">
    <property type="entry name" value="MetI-like_sf"/>
</dbReference>
<feature type="transmembrane region" description="Helical" evidence="5">
    <location>
        <begin position="252"/>
        <end position="272"/>
    </location>
</feature>
<evidence type="ECO:0000256" key="5">
    <source>
        <dbReference type="RuleBase" id="RU363032"/>
    </source>
</evidence>
<keyword evidence="4 5" id="KW-0472">Membrane</keyword>
<dbReference type="Gene3D" id="1.10.3720.10">
    <property type="entry name" value="MetI-like"/>
    <property type="match status" value="2"/>
</dbReference>
<dbReference type="GO" id="GO:0055085">
    <property type="term" value="P:transmembrane transport"/>
    <property type="evidence" value="ECO:0007669"/>
    <property type="project" value="InterPro"/>
</dbReference>
<keyword evidence="2 5" id="KW-0812">Transmembrane</keyword>
<feature type="domain" description="ABC transmembrane type-1" evidence="6">
    <location>
        <begin position="75"/>
        <end position="273"/>
    </location>
</feature>
<accession>A0A1I3Z6N3</accession>
<feature type="transmembrane region" description="Helical" evidence="5">
    <location>
        <begin position="474"/>
        <end position="500"/>
    </location>
</feature>